<protein>
    <submittedName>
        <fullName evidence="3">Cell division protein FtsQ/DivIB</fullName>
    </submittedName>
</protein>
<reference evidence="3 4" key="1">
    <citation type="submission" date="2022-07" db="EMBL/GenBank/DDBJ databases">
        <title>Fecal culturing of patients with breast cancer.</title>
        <authorList>
            <person name="Teng N.M.Y."/>
            <person name="Kiu R."/>
            <person name="Evans R."/>
            <person name="Baker D.J."/>
            <person name="Zenner C."/>
            <person name="Robinson S.D."/>
            <person name="Hall L.J."/>
        </authorList>
    </citation>
    <scope>NUCLEOTIDE SEQUENCE [LARGE SCALE GENOMIC DNA]</scope>
    <source>
        <strain evidence="3 4">LH1063</strain>
    </source>
</reference>
<organism evidence="3 4">
    <name type="scientific">Coprobacter tertius</name>
    <dbReference type="NCBI Taxonomy" id="2944915"/>
    <lineage>
        <taxon>Bacteria</taxon>
        <taxon>Pseudomonadati</taxon>
        <taxon>Bacteroidota</taxon>
        <taxon>Bacteroidia</taxon>
        <taxon>Bacteroidales</taxon>
        <taxon>Barnesiellaceae</taxon>
        <taxon>Coprobacter</taxon>
    </lineage>
</organism>
<feature type="transmembrane region" description="Helical" evidence="1">
    <location>
        <begin position="7"/>
        <end position="25"/>
    </location>
</feature>
<dbReference type="EMBL" id="JANDHW010000001">
    <property type="protein sequence ID" value="MCP9610743.1"/>
    <property type="molecule type" value="Genomic_DNA"/>
</dbReference>
<dbReference type="Proteomes" id="UP001205603">
    <property type="component" value="Unassembled WGS sequence"/>
</dbReference>
<keyword evidence="3" id="KW-0131">Cell cycle</keyword>
<dbReference type="GO" id="GO:0051301">
    <property type="term" value="P:cell division"/>
    <property type="evidence" value="ECO:0007669"/>
    <property type="project" value="UniProtKB-KW"/>
</dbReference>
<accession>A0ABT1MDM6</accession>
<evidence type="ECO:0000256" key="1">
    <source>
        <dbReference type="SAM" id="Phobius"/>
    </source>
</evidence>
<keyword evidence="1" id="KW-0812">Transmembrane</keyword>
<sequence length="246" mass="28424">MKKIFKYLLICILPAYLIAALIYYAPAEGNVKCKRIEVHLADSTETHFTSVNEIKKEITEKGIDPVGKLYSEINTEKMEQVLKKNQLIATAECYKTPSGTIKIDISQRVPVIRIIANGETYYIDSNGKIMPTTQNFTAYLPLATGFISRDYAKDKLYSLALFLKNNEFWNSQIEQIYVTPDKEIEIIPRIGDNLILMGKIDNFERKLENLRYLYDQALPKVGWNKYDTISLKYENQVICTRRDKNN</sequence>
<gene>
    <name evidence="3" type="ORF">NMU02_01370</name>
</gene>
<evidence type="ECO:0000313" key="3">
    <source>
        <dbReference type="EMBL" id="MCP9610743.1"/>
    </source>
</evidence>
<dbReference type="Pfam" id="PF03799">
    <property type="entry name" value="FtsQ_DivIB_C"/>
    <property type="match status" value="1"/>
</dbReference>
<keyword evidence="4" id="KW-1185">Reference proteome</keyword>
<dbReference type="InterPro" id="IPR005548">
    <property type="entry name" value="Cell_div_FtsQ/DivIB_C"/>
</dbReference>
<keyword evidence="1" id="KW-1133">Transmembrane helix</keyword>
<comment type="caution">
    <text evidence="3">The sequence shown here is derived from an EMBL/GenBank/DDBJ whole genome shotgun (WGS) entry which is preliminary data.</text>
</comment>
<evidence type="ECO:0000313" key="4">
    <source>
        <dbReference type="Proteomes" id="UP001205603"/>
    </source>
</evidence>
<evidence type="ECO:0000259" key="2">
    <source>
        <dbReference type="Pfam" id="PF03799"/>
    </source>
</evidence>
<dbReference type="RefSeq" id="WP_255025317.1">
    <property type="nucleotide sequence ID" value="NZ_JANDHW010000001.1"/>
</dbReference>
<keyword evidence="3" id="KW-0132">Cell division</keyword>
<proteinExistence type="predicted"/>
<keyword evidence="1" id="KW-0472">Membrane</keyword>
<name>A0ABT1MDM6_9BACT</name>
<feature type="domain" description="Cell division protein FtsQ/DivIB C-terminal" evidence="2">
    <location>
        <begin position="117"/>
        <end position="217"/>
    </location>
</feature>